<feature type="transmembrane region" description="Helical" evidence="3">
    <location>
        <begin position="435"/>
        <end position="454"/>
    </location>
</feature>
<dbReference type="InterPro" id="IPR003034">
    <property type="entry name" value="SAP_dom"/>
</dbReference>
<evidence type="ECO:0000256" key="3">
    <source>
        <dbReference type="SAM" id="Phobius"/>
    </source>
</evidence>
<feature type="compositionally biased region" description="Low complexity" evidence="2">
    <location>
        <begin position="382"/>
        <end position="391"/>
    </location>
</feature>
<evidence type="ECO:0000259" key="4">
    <source>
        <dbReference type="PROSITE" id="PS50800"/>
    </source>
</evidence>
<feature type="compositionally biased region" description="Gly residues" evidence="2">
    <location>
        <begin position="349"/>
        <end position="359"/>
    </location>
</feature>
<accession>A0A061S6C1</accession>
<sequence>MLSSSSVVSKRGPVELFGVRKSVARLPTSSRALRPAVVARGVSGGGSPGDNLTTCYSKSSILKHKKAWIVEELSKRSLSTDGYKHELAERLSLAVKSEQAKDARLSELVPEKEALLKLLKTELQAELRARGLPVSGTKPVLAERLLTAMKAAAAPANPLAAVGEAERLELRLGEVDRSVASLAQKLEEVVQSRESVGANASELMRELRGMQSEWEADRASLLEIEQLAAVLEAQEELAPEVTRRKDALIRRLRVLRKEIAEKEERTVALRRKLRLVQQARMVGVANAVVEEELEEELEPALLVAASGGSVSTVERPPVPARPAASPEPAAPARRPAGIPVSEPQDTAVAGGGGGSGGAPMGRVQTVSTRTFVAPPPPPPATAPAVPAKPDAGSGPEESSGDSLRAPTGVPSASEEQPLPSGTVARWPKLREPASVGIALTLVAITVFSGIRAALAK</sequence>
<dbReference type="AlphaFoldDB" id="A0A061S6C1"/>
<evidence type="ECO:0000256" key="1">
    <source>
        <dbReference type="SAM" id="Coils"/>
    </source>
</evidence>
<keyword evidence="1" id="KW-0175">Coiled coil</keyword>
<evidence type="ECO:0000313" key="5">
    <source>
        <dbReference type="EMBL" id="JAC78549.1"/>
    </source>
</evidence>
<feature type="region of interest" description="Disordered" evidence="2">
    <location>
        <begin position="307"/>
        <end position="428"/>
    </location>
</feature>
<keyword evidence="3" id="KW-1133">Transmembrane helix</keyword>
<keyword evidence="3" id="KW-0812">Transmembrane</keyword>
<dbReference type="SUPFAM" id="SSF68906">
    <property type="entry name" value="SAP domain"/>
    <property type="match status" value="1"/>
</dbReference>
<protein>
    <recommendedName>
        <fullName evidence="4">SAP domain-containing protein</fullName>
    </recommendedName>
</protein>
<organism evidence="5">
    <name type="scientific">Tetraselmis sp. GSL018</name>
    <dbReference type="NCBI Taxonomy" id="582737"/>
    <lineage>
        <taxon>Eukaryota</taxon>
        <taxon>Viridiplantae</taxon>
        <taxon>Chlorophyta</taxon>
        <taxon>core chlorophytes</taxon>
        <taxon>Chlorodendrophyceae</taxon>
        <taxon>Chlorodendrales</taxon>
        <taxon>Chlorodendraceae</taxon>
        <taxon>Tetraselmis</taxon>
    </lineage>
</organism>
<proteinExistence type="predicted"/>
<dbReference type="EMBL" id="GBEZ01006873">
    <property type="protein sequence ID" value="JAC78549.1"/>
    <property type="molecule type" value="Transcribed_RNA"/>
</dbReference>
<name>A0A061S6C1_9CHLO</name>
<dbReference type="Pfam" id="PF02037">
    <property type="entry name" value="SAP"/>
    <property type="match status" value="1"/>
</dbReference>
<dbReference type="PROSITE" id="PS50800">
    <property type="entry name" value="SAP"/>
    <property type="match status" value="1"/>
</dbReference>
<gene>
    <name evidence="5" type="ORF">TSPGSL018_14852</name>
</gene>
<evidence type="ECO:0000256" key="2">
    <source>
        <dbReference type="SAM" id="MobiDB-lite"/>
    </source>
</evidence>
<reference evidence="5" key="1">
    <citation type="submission" date="2014-05" db="EMBL/GenBank/DDBJ databases">
        <title>The transcriptome of the halophilic microalga Tetraselmis sp. GSL018 isolated from the Great Salt Lake, Utah.</title>
        <authorList>
            <person name="Jinkerson R.E."/>
            <person name="D'Adamo S."/>
            <person name="Posewitz M.C."/>
        </authorList>
    </citation>
    <scope>NUCLEOTIDE SEQUENCE</scope>
    <source>
        <strain evidence="5">GSL018</strain>
    </source>
</reference>
<feature type="coiled-coil region" evidence="1">
    <location>
        <begin position="245"/>
        <end position="279"/>
    </location>
</feature>
<feature type="domain" description="SAP" evidence="4">
    <location>
        <begin position="115"/>
        <end position="149"/>
    </location>
</feature>
<dbReference type="Gene3D" id="1.10.720.30">
    <property type="entry name" value="SAP domain"/>
    <property type="match status" value="1"/>
</dbReference>
<dbReference type="InterPro" id="IPR036361">
    <property type="entry name" value="SAP_dom_sf"/>
</dbReference>
<feature type="compositionally biased region" description="Low complexity" evidence="2">
    <location>
        <begin position="321"/>
        <end position="336"/>
    </location>
</feature>
<dbReference type="SMART" id="SM00513">
    <property type="entry name" value="SAP"/>
    <property type="match status" value="2"/>
</dbReference>
<keyword evidence="3" id="KW-0472">Membrane</keyword>